<evidence type="ECO:0000256" key="11">
    <source>
        <dbReference type="SAM" id="SignalP"/>
    </source>
</evidence>
<dbReference type="Gene3D" id="3.20.20.60">
    <property type="entry name" value="Phosphoenolpyruvate-binding domains"/>
    <property type="match status" value="1"/>
</dbReference>
<feature type="binding site" evidence="7 9">
    <location>
        <position position="159"/>
    </location>
    <ligand>
        <name>3-methyl-2-oxobutanoate</name>
        <dbReference type="ChEBI" id="CHEBI:11851"/>
    </ligand>
</feature>
<feature type="signal peptide" evidence="11">
    <location>
        <begin position="1"/>
        <end position="19"/>
    </location>
</feature>
<evidence type="ECO:0000256" key="8">
    <source>
        <dbReference type="PIRSR" id="PIRSR000388-1"/>
    </source>
</evidence>
<dbReference type="CDD" id="cd06557">
    <property type="entry name" value="KPHMT-like"/>
    <property type="match status" value="1"/>
</dbReference>
<keyword evidence="5 7" id="KW-0808">Transferase</keyword>
<proteinExistence type="inferred from homology"/>
<dbReference type="PANTHER" id="PTHR20881">
    <property type="entry name" value="3-METHYL-2-OXOBUTANOATE HYDROXYMETHYLTRANSFERASE"/>
    <property type="match status" value="1"/>
</dbReference>
<comment type="similarity">
    <text evidence="2 7">Belongs to the PanB family.</text>
</comment>
<feature type="binding site" evidence="7 10">
    <location>
        <position position="91"/>
    </location>
    <ligand>
        <name>Mg(2+)</name>
        <dbReference type="ChEBI" id="CHEBI:18420"/>
    </ligand>
</feature>
<comment type="subcellular location">
    <subcellularLocation>
        <location evidence="7">Cytoplasm</location>
    </subcellularLocation>
</comment>
<keyword evidence="7 10" id="KW-0479">Metal-binding</keyword>
<comment type="subunit">
    <text evidence="3 7">Homodecamer; pentamer of dimers.</text>
</comment>
<comment type="pathway">
    <text evidence="1 7">Cofactor biosynthesis; (R)-pantothenate biosynthesis; (R)-pantoate from 3-methyl-2-oxobutanoate: step 1/2.</text>
</comment>
<dbReference type="HAMAP" id="MF_00156">
    <property type="entry name" value="PanB"/>
    <property type="match status" value="1"/>
</dbReference>
<feature type="binding site" evidence="7 9">
    <location>
        <begin position="91"/>
        <end position="92"/>
    </location>
    <ligand>
        <name>3-methyl-2-oxobutanoate</name>
        <dbReference type="ChEBI" id="CHEBI:11851"/>
    </ligand>
</feature>
<dbReference type="Pfam" id="PF02548">
    <property type="entry name" value="Pantoate_transf"/>
    <property type="match status" value="1"/>
</dbReference>
<evidence type="ECO:0000256" key="2">
    <source>
        <dbReference type="ARBA" id="ARBA00008676"/>
    </source>
</evidence>
<feature type="binding site" evidence="7 9">
    <location>
        <position position="130"/>
    </location>
    <ligand>
        <name>3-methyl-2-oxobutanoate</name>
        <dbReference type="ChEBI" id="CHEBI:11851"/>
    </ligand>
</feature>
<feature type="active site" description="Proton acceptor" evidence="7 8">
    <location>
        <position position="228"/>
    </location>
</feature>
<keyword evidence="13" id="KW-1185">Reference proteome</keyword>
<dbReference type="InterPro" id="IPR015813">
    <property type="entry name" value="Pyrv/PenolPyrv_kinase-like_dom"/>
</dbReference>
<dbReference type="EMBL" id="JACHFQ010000009">
    <property type="protein sequence ID" value="MBB5227230.1"/>
    <property type="molecule type" value="Genomic_DNA"/>
</dbReference>
<evidence type="ECO:0000256" key="7">
    <source>
        <dbReference type="HAMAP-Rule" id="MF_00156"/>
    </source>
</evidence>
<dbReference type="RefSeq" id="WP_246462702.1">
    <property type="nucleotide sequence ID" value="NZ_CP031518.1"/>
</dbReference>
<organism evidence="12 13">
    <name type="scientific">Treponema ruminis</name>
    <dbReference type="NCBI Taxonomy" id="744515"/>
    <lineage>
        <taxon>Bacteria</taxon>
        <taxon>Pseudomonadati</taxon>
        <taxon>Spirochaetota</taxon>
        <taxon>Spirochaetia</taxon>
        <taxon>Spirochaetales</taxon>
        <taxon>Treponemataceae</taxon>
        <taxon>Treponema</taxon>
    </lineage>
</organism>
<keyword evidence="4 7" id="KW-0566">Pantothenate biosynthesis</keyword>
<comment type="function">
    <text evidence="6 7">Catalyzes the reversible reaction in which hydroxymethyl group from 5,10-methylenetetrahydrofolate is transferred onto alpha-ketoisovalerate to form ketopantoate.</text>
</comment>
<dbReference type="GO" id="GO:0005737">
    <property type="term" value="C:cytoplasm"/>
    <property type="evidence" value="ECO:0007669"/>
    <property type="project" value="UniProtKB-SubCell"/>
</dbReference>
<evidence type="ECO:0000256" key="3">
    <source>
        <dbReference type="ARBA" id="ARBA00011424"/>
    </source>
</evidence>
<reference evidence="12 13" key="1">
    <citation type="submission" date="2020-08" db="EMBL/GenBank/DDBJ databases">
        <title>Genomic Encyclopedia of Type Strains, Phase IV (KMG-IV): sequencing the most valuable type-strain genomes for metagenomic binning, comparative biology and taxonomic classification.</title>
        <authorList>
            <person name="Goeker M."/>
        </authorList>
    </citation>
    <scope>NUCLEOTIDE SEQUENCE [LARGE SCALE GENOMIC DNA]</scope>
    <source>
        <strain evidence="12 13">DSM 103462</strain>
    </source>
</reference>
<evidence type="ECO:0000256" key="9">
    <source>
        <dbReference type="PIRSR" id="PIRSR000388-2"/>
    </source>
</evidence>
<accession>A0A7W8GBC3</accession>
<evidence type="ECO:0000256" key="10">
    <source>
        <dbReference type="PIRSR" id="PIRSR000388-3"/>
    </source>
</evidence>
<dbReference type="GO" id="GO:0015940">
    <property type="term" value="P:pantothenate biosynthetic process"/>
    <property type="evidence" value="ECO:0007669"/>
    <property type="project" value="UniProtKB-UniRule"/>
</dbReference>
<dbReference type="PIRSF" id="PIRSF000388">
    <property type="entry name" value="Pantoate_hydroxy_MeTrfase"/>
    <property type="match status" value="1"/>
</dbReference>
<comment type="cofactor">
    <cofactor evidence="7 10">
        <name>Mg(2+)</name>
        <dbReference type="ChEBI" id="CHEBI:18420"/>
    </cofactor>
    <text evidence="7 10">Binds 1 Mg(2+) ion per subunit.</text>
</comment>
<sequence>MSPFFLYKALSFYILVVTAAIFVEETDREHPCDRSLIFRLDQKAGTMTKLSPADFPKRKSEKSIISMVTCYDYTMACLINQSNVDCVLVGDSLANVMHGEETTIPATVDLMALHTRAVHRGLPDKFLVSDMPFLSTRLGIERGTEAAGKLIAAGADSVKIEGADGNLELISHLVESGIPVMGHLGLTPQFYHAMGGYKVQGRTEEAKEKLVKDAIALEKAGCFALVAECIPANVAEEMSKAVSIPVIGIGGGANVDGQVLVLHDMLGFSKFKPKFVRHFIEGAELVTKALNEYDEGCKNKTFPSAEETFTK</sequence>
<comment type="catalytic activity">
    <reaction evidence="7">
        <text>(6R)-5,10-methylene-5,6,7,8-tetrahydrofolate + 3-methyl-2-oxobutanoate + H2O = 2-dehydropantoate + (6S)-5,6,7,8-tetrahydrofolate</text>
        <dbReference type="Rhea" id="RHEA:11824"/>
        <dbReference type="ChEBI" id="CHEBI:11561"/>
        <dbReference type="ChEBI" id="CHEBI:11851"/>
        <dbReference type="ChEBI" id="CHEBI:15377"/>
        <dbReference type="ChEBI" id="CHEBI:15636"/>
        <dbReference type="ChEBI" id="CHEBI:57453"/>
        <dbReference type="EC" id="2.1.2.11"/>
    </reaction>
</comment>
<dbReference type="GO" id="GO:0003864">
    <property type="term" value="F:3-methyl-2-oxobutanoate hydroxymethyltransferase activity"/>
    <property type="evidence" value="ECO:0007669"/>
    <property type="project" value="UniProtKB-UniRule"/>
</dbReference>
<dbReference type="AlphaFoldDB" id="A0A7W8GBC3"/>
<evidence type="ECO:0000313" key="12">
    <source>
        <dbReference type="EMBL" id="MBB5227230.1"/>
    </source>
</evidence>
<evidence type="ECO:0000256" key="6">
    <source>
        <dbReference type="ARBA" id="ARBA00056497"/>
    </source>
</evidence>
<comment type="caution">
    <text evidence="12">The sequence shown here is derived from an EMBL/GenBank/DDBJ whole genome shotgun (WGS) entry which is preliminary data.</text>
</comment>
<dbReference type="PANTHER" id="PTHR20881:SF0">
    <property type="entry name" value="3-METHYL-2-OXOBUTANOATE HYDROXYMETHYLTRANSFERASE"/>
    <property type="match status" value="1"/>
</dbReference>
<protein>
    <recommendedName>
        <fullName evidence="7">3-methyl-2-oxobutanoate hydroxymethyltransferase</fullName>
        <ecNumber evidence="7">2.1.2.11</ecNumber>
    </recommendedName>
    <alternativeName>
        <fullName evidence="7">Ketopantoate hydroxymethyltransferase</fullName>
        <shortName evidence="7">KPHMT</shortName>
    </alternativeName>
</protein>
<dbReference type="NCBIfam" id="TIGR00222">
    <property type="entry name" value="panB"/>
    <property type="match status" value="1"/>
</dbReference>
<dbReference type="FunFam" id="3.20.20.60:FF:000003">
    <property type="entry name" value="3-methyl-2-oxobutanoate hydroxymethyltransferase"/>
    <property type="match status" value="1"/>
</dbReference>
<gene>
    <name evidence="7" type="primary">panB</name>
    <name evidence="12" type="ORF">HNP76_002628</name>
</gene>
<keyword evidence="11" id="KW-0732">Signal</keyword>
<dbReference type="UniPathway" id="UPA00028">
    <property type="reaction ID" value="UER00003"/>
</dbReference>
<feature type="binding site" evidence="7 10">
    <location>
        <position position="130"/>
    </location>
    <ligand>
        <name>Mg(2+)</name>
        <dbReference type="ChEBI" id="CHEBI:18420"/>
    </ligand>
</feature>
<evidence type="ECO:0000256" key="4">
    <source>
        <dbReference type="ARBA" id="ARBA00022655"/>
    </source>
</evidence>
<evidence type="ECO:0000256" key="5">
    <source>
        <dbReference type="ARBA" id="ARBA00022679"/>
    </source>
</evidence>
<keyword evidence="12" id="KW-0489">Methyltransferase</keyword>
<keyword evidence="7 10" id="KW-0460">Magnesium</keyword>
<feature type="binding site" evidence="7 10">
    <location>
        <position position="161"/>
    </location>
    <ligand>
        <name>Mg(2+)</name>
        <dbReference type="ChEBI" id="CHEBI:18420"/>
    </ligand>
</feature>
<dbReference type="EC" id="2.1.2.11" evidence="7"/>
<dbReference type="GO" id="GO:0032259">
    <property type="term" value="P:methylation"/>
    <property type="evidence" value="ECO:0007669"/>
    <property type="project" value="UniProtKB-KW"/>
</dbReference>
<dbReference type="SUPFAM" id="SSF51621">
    <property type="entry name" value="Phosphoenolpyruvate/pyruvate domain"/>
    <property type="match status" value="1"/>
</dbReference>
<dbReference type="GO" id="GO:0000287">
    <property type="term" value="F:magnesium ion binding"/>
    <property type="evidence" value="ECO:0007669"/>
    <property type="project" value="TreeGrafter"/>
</dbReference>
<evidence type="ECO:0000256" key="1">
    <source>
        <dbReference type="ARBA" id="ARBA00005033"/>
    </source>
</evidence>
<dbReference type="NCBIfam" id="NF001452">
    <property type="entry name" value="PRK00311.1"/>
    <property type="match status" value="1"/>
</dbReference>
<evidence type="ECO:0000313" key="13">
    <source>
        <dbReference type="Proteomes" id="UP000518887"/>
    </source>
</evidence>
<keyword evidence="7" id="KW-0963">Cytoplasm</keyword>
<dbReference type="InterPro" id="IPR040442">
    <property type="entry name" value="Pyrv_kinase-like_dom_sf"/>
</dbReference>
<dbReference type="InterPro" id="IPR003700">
    <property type="entry name" value="Pantoate_hydroxy_MeTrfase"/>
</dbReference>
<feature type="chain" id="PRO_5031518964" description="3-methyl-2-oxobutanoate hydroxymethyltransferase" evidence="11">
    <location>
        <begin position="20"/>
        <end position="311"/>
    </location>
</feature>
<dbReference type="Proteomes" id="UP000518887">
    <property type="component" value="Unassembled WGS sequence"/>
</dbReference>
<dbReference type="GO" id="GO:0008168">
    <property type="term" value="F:methyltransferase activity"/>
    <property type="evidence" value="ECO:0007669"/>
    <property type="project" value="UniProtKB-KW"/>
</dbReference>
<name>A0A7W8GBC3_9SPIR</name>